<keyword evidence="1" id="KW-0472">Membrane</keyword>
<evidence type="ECO:0000313" key="2">
    <source>
        <dbReference type="EMBL" id="MBU3838918.1"/>
    </source>
</evidence>
<keyword evidence="1" id="KW-0812">Transmembrane</keyword>
<evidence type="ECO:0000313" key="3">
    <source>
        <dbReference type="Proteomes" id="UP000783796"/>
    </source>
</evidence>
<dbReference type="Proteomes" id="UP000783796">
    <property type="component" value="Unassembled WGS sequence"/>
</dbReference>
<feature type="non-terminal residue" evidence="2">
    <location>
        <position position="1"/>
    </location>
</feature>
<dbReference type="EMBL" id="JAHLFW010000095">
    <property type="protein sequence ID" value="MBU3838918.1"/>
    <property type="molecule type" value="Genomic_DNA"/>
</dbReference>
<feature type="transmembrane region" description="Helical" evidence="1">
    <location>
        <begin position="33"/>
        <end position="51"/>
    </location>
</feature>
<keyword evidence="1" id="KW-1133">Transmembrane helix</keyword>
<proteinExistence type="predicted"/>
<sequence>YKTVFLLMVLGYIAHFIPKRVEQYCQDRITRSPLVMQALLLALAVFVVVQFRSAGVQPFIYFQF</sequence>
<name>A0A948WZZ7_9BACT</name>
<protein>
    <submittedName>
        <fullName evidence="2">MBOAT family protein</fullName>
    </submittedName>
</protein>
<reference evidence="2" key="2">
    <citation type="submission" date="2021-04" db="EMBL/GenBank/DDBJ databases">
        <authorList>
            <person name="Gilroy R."/>
        </authorList>
    </citation>
    <scope>NUCLEOTIDE SEQUENCE</scope>
    <source>
        <strain evidence="2">G4-2901</strain>
    </source>
</reference>
<evidence type="ECO:0000256" key="1">
    <source>
        <dbReference type="SAM" id="Phobius"/>
    </source>
</evidence>
<gene>
    <name evidence="2" type="ORF">H9777_11550</name>
</gene>
<comment type="caution">
    <text evidence="2">The sequence shown here is derived from an EMBL/GenBank/DDBJ whole genome shotgun (WGS) entry which is preliminary data.</text>
</comment>
<dbReference type="AlphaFoldDB" id="A0A948WZZ7"/>
<reference evidence="2" key="1">
    <citation type="journal article" date="2021" name="PeerJ">
        <title>Extensive microbial diversity within the chicken gut microbiome revealed by metagenomics and culture.</title>
        <authorList>
            <person name="Gilroy R."/>
            <person name="Ravi A."/>
            <person name="Getino M."/>
            <person name="Pursley I."/>
            <person name="Horton D.L."/>
            <person name="Alikhan N.F."/>
            <person name="Baker D."/>
            <person name="Gharbi K."/>
            <person name="Hall N."/>
            <person name="Watson M."/>
            <person name="Adriaenssens E.M."/>
            <person name="Foster-Nyarko E."/>
            <person name="Jarju S."/>
            <person name="Secka A."/>
            <person name="Antonio M."/>
            <person name="Oren A."/>
            <person name="Chaudhuri R.R."/>
            <person name="La Ragione R."/>
            <person name="Hildebrand F."/>
            <person name="Pallen M.J."/>
        </authorList>
    </citation>
    <scope>NUCLEOTIDE SEQUENCE</scope>
    <source>
        <strain evidence="2">G4-2901</strain>
    </source>
</reference>
<accession>A0A948WZZ7</accession>
<organism evidence="2 3">
    <name type="scientific">Candidatus Phocaeicola faecigallinarum</name>
    <dbReference type="NCBI Taxonomy" id="2838732"/>
    <lineage>
        <taxon>Bacteria</taxon>
        <taxon>Pseudomonadati</taxon>
        <taxon>Bacteroidota</taxon>
        <taxon>Bacteroidia</taxon>
        <taxon>Bacteroidales</taxon>
        <taxon>Bacteroidaceae</taxon>
        <taxon>Phocaeicola</taxon>
    </lineage>
</organism>